<evidence type="ECO:0000256" key="1">
    <source>
        <dbReference type="ARBA" id="ARBA00001913"/>
    </source>
</evidence>
<evidence type="ECO:0000256" key="7">
    <source>
        <dbReference type="SAM" id="SignalP"/>
    </source>
</evidence>
<feature type="signal peptide" evidence="7">
    <location>
        <begin position="1"/>
        <end position="21"/>
    </location>
</feature>
<keyword evidence="6" id="KW-0106">Calcium</keyword>
<keyword evidence="5" id="KW-0378">Hydrolase</keyword>
<dbReference type="EMBL" id="JAENRR010000003">
    <property type="protein sequence ID" value="MBK3516067.1"/>
    <property type="molecule type" value="Genomic_DNA"/>
</dbReference>
<feature type="chain" id="PRO_5046896862" evidence="7">
    <location>
        <begin position="22"/>
        <end position="546"/>
    </location>
</feature>
<keyword evidence="10" id="KW-1185">Reference proteome</keyword>
<evidence type="ECO:0000259" key="8">
    <source>
        <dbReference type="Pfam" id="PF00884"/>
    </source>
</evidence>
<comment type="similarity">
    <text evidence="2">Belongs to the sulfatase family.</text>
</comment>
<accession>A0ABS1HEU2</accession>
<dbReference type="SUPFAM" id="SSF53649">
    <property type="entry name" value="Alkaline phosphatase-like"/>
    <property type="match status" value="1"/>
</dbReference>
<evidence type="ECO:0000256" key="3">
    <source>
        <dbReference type="ARBA" id="ARBA00022723"/>
    </source>
</evidence>
<name>A0ABS1HEU2_9BACT</name>
<dbReference type="Gene3D" id="3.40.720.10">
    <property type="entry name" value="Alkaline Phosphatase, subunit A"/>
    <property type="match status" value="1"/>
</dbReference>
<dbReference type="InterPro" id="IPR035874">
    <property type="entry name" value="IDS"/>
</dbReference>
<protein>
    <submittedName>
        <fullName evidence="9">Sulfatase</fullName>
    </submittedName>
</protein>
<organism evidence="9 10">
    <name type="scientific">Carboxylicivirga marina</name>
    <dbReference type="NCBI Taxonomy" id="2800988"/>
    <lineage>
        <taxon>Bacteria</taxon>
        <taxon>Pseudomonadati</taxon>
        <taxon>Bacteroidota</taxon>
        <taxon>Bacteroidia</taxon>
        <taxon>Marinilabiliales</taxon>
        <taxon>Marinilabiliaceae</taxon>
        <taxon>Carboxylicivirga</taxon>
    </lineage>
</organism>
<keyword evidence="4 7" id="KW-0732">Signal</keyword>
<proteinExistence type="inferred from homology"/>
<dbReference type="RefSeq" id="WP_200463299.1">
    <property type="nucleotide sequence ID" value="NZ_JAENRR010000003.1"/>
</dbReference>
<dbReference type="InterPro" id="IPR017850">
    <property type="entry name" value="Alkaline_phosphatase_core_sf"/>
</dbReference>
<dbReference type="Pfam" id="PF00884">
    <property type="entry name" value="Sulfatase"/>
    <property type="match status" value="1"/>
</dbReference>
<sequence length="546" mass="61351">MRMFLRVIGLLCWLASIISCQNPVNSKNNKQKPNVVFIICDDLNDAIGGIGMGGHPQALTPNLDKMINEGVSFSNAQSNCPVCGPSRASLWSGLYPHSTGYFGYKQQQYHWRNNEVLKNSVTLVEHLAANDYQVYGTGKIHHNGHEDFSVFNNKDGSNGFEVGPSFGPYPWDGDPAKAAVNIRGVKHPDLPEAYESNSCWDSFGPVKNLSETMKGKGTWLYNHDEEEYRYVSEDDRDLMPDERCVEYVKEVLADEHKNPFFLAVGFNRPHSPCYVPEKYFDMFPLETLELAPYLVNDLADCAPSLWKTLDVGMGATGFQKYDKLDKVGKDMLLRWTQAYLACVAFVDDQIGQTIEAIKSSPYGDNTIIVVTSDHGYHMGEKEYIFKNSLWEESARVPLIFQGPGVAKGQSCEVPVSLIDIYPTMIDLCGLPGEPNVNGNQKKIDGYSLVPLLLNPVKGQWSGNDYAITAIASSEALAKDESAKPETQHYSIRTKKYRYVLCRNGEEELYDHSGDPYEWKNVAGQEQYMADKLRLKEIIINTCYKNK</sequence>
<evidence type="ECO:0000256" key="2">
    <source>
        <dbReference type="ARBA" id="ARBA00008779"/>
    </source>
</evidence>
<comment type="caution">
    <text evidence="9">The sequence shown here is derived from an EMBL/GenBank/DDBJ whole genome shotgun (WGS) entry which is preliminary data.</text>
</comment>
<evidence type="ECO:0000256" key="4">
    <source>
        <dbReference type="ARBA" id="ARBA00022729"/>
    </source>
</evidence>
<feature type="domain" description="Sulfatase N-terminal" evidence="8">
    <location>
        <begin position="33"/>
        <end position="429"/>
    </location>
</feature>
<keyword evidence="3" id="KW-0479">Metal-binding</keyword>
<evidence type="ECO:0000256" key="6">
    <source>
        <dbReference type="ARBA" id="ARBA00022837"/>
    </source>
</evidence>
<dbReference type="CDD" id="cd16030">
    <property type="entry name" value="iduronate-2-sulfatase"/>
    <property type="match status" value="1"/>
</dbReference>
<dbReference type="Proteomes" id="UP000605676">
    <property type="component" value="Unassembled WGS sequence"/>
</dbReference>
<evidence type="ECO:0000313" key="10">
    <source>
        <dbReference type="Proteomes" id="UP000605676"/>
    </source>
</evidence>
<dbReference type="PANTHER" id="PTHR45953">
    <property type="entry name" value="IDURONATE 2-SULFATASE"/>
    <property type="match status" value="1"/>
</dbReference>
<dbReference type="InterPro" id="IPR000917">
    <property type="entry name" value="Sulfatase_N"/>
</dbReference>
<evidence type="ECO:0000256" key="5">
    <source>
        <dbReference type="ARBA" id="ARBA00022801"/>
    </source>
</evidence>
<comment type="cofactor">
    <cofactor evidence="1">
        <name>Ca(2+)</name>
        <dbReference type="ChEBI" id="CHEBI:29108"/>
    </cofactor>
</comment>
<evidence type="ECO:0000313" key="9">
    <source>
        <dbReference type="EMBL" id="MBK3516067.1"/>
    </source>
</evidence>
<gene>
    <name evidence="9" type="ORF">JIV24_01860</name>
</gene>
<dbReference type="PROSITE" id="PS51257">
    <property type="entry name" value="PROKAR_LIPOPROTEIN"/>
    <property type="match status" value="1"/>
</dbReference>
<dbReference type="PANTHER" id="PTHR45953:SF1">
    <property type="entry name" value="IDURONATE 2-SULFATASE"/>
    <property type="match status" value="1"/>
</dbReference>
<reference evidence="9 10" key="1">
    <citation type="submission" date="2021-01" db="EMBL/GenBank/DDBJ databases">
        <title>Carboxyliciviraga sp.nov., isolated from coastal sediments.</title>
        <authorList>
            <person name="Lu D."/>
            <person name="Zhang T."/>
        </authorList>
    </citation>
    <scope>NUCLEOTIDE SEQUENCE [LARGE SCALE GENOMIC DNA]</scope>
    <source>
        <strain evidence="9 10">N1Y132</strain>
    </source>
</reference>